<dbReference type="InterPro" id="IPR029063">
    <property type="entry name" value="SAM-dependent_MTases_sf"/>
</dbReference>
<dbReference type="Proteomes" id="UP001163687">
    <property type="component" value="Chromosome"/>
</dbReference>
<organism evidence="4 5">
    <name type="scientific">Caldinitratiruptor microaerophilus</name>
    <dbReference type="NCBI Taxonomy" id="671077"/>
    <lineage>
        <taxon>Bacteria</taxon>
        <taxon>Bacillati</taxon>
        <taxon>Bacillota</taxon>
        <taxon>Clostridia</taxon>
        <taxon>Eubacteriales</taxon>
        <taxon>Symbiobacteriaceae</taxon>
        <taxon>Caldinitratiruptor</taxon>
    </lineage>
</organism>
<dbReference type="PANTHER" id="PTHR47816:SF4">
    <property type="entry name" value="RIBOSOMAL RNA SMALL SUBUNIT METHYLTRANSFERASE C"/>
    <property type="match status" value="1"/>
</dbReference>
<proteinExistence type="predicted"/>
<dbReference type="PANTHER" id="PTHR47816">
    <property type="entry name" value="RIBOSOMAL RNA SMALL SUBUNIT METHYLTRANSFERASE C"/>
    <property type="match status" value="1"/>
</dbReference>
<evidence type="ECO:0000259" key="3">
    <source>
        <dbReference type="Pfam" id="PF05175"/>
    </source>
</evidence>
<dbReference type="InterPro" id="IPR007848">
    <property type="entry name" value="Small_mtfrase_dom"/>
</dbReference>
<dbReference type="RefSeq" id="WP_264842807.1">
    <property type="nucleotide sequence ID" value="NZ_AP025628.1"/>
</dbReference>
<accession>A0AA35CP65</accession>
<gene>
    <name evidence="4" type="ORF">caldi_33030</name>
</gene>
<evidence type="ECO:0000256" key="2">
    <source>
        <dbReference type="ARBA" id="ARBA00022679"/>
    </source>
</evidence>
<dbReference type="KEGG" id="cmic:caldi_33030"/>
<keyword evidence="5" id="KW-1185">Reference proteome</keyword>
<sequence>MTEHYFTPRPQTPHEEAEFTAVLRGMEFRFRTDRAVFSRERVDPGTRLLVEAMRIGPADTVLDLGCGYGVLGIVAARLAPQGRVYMVDMNERAARLAEANAERNGVRNAEVRVGDGTGPLAGIRFDVILMNPPVRAGKAAVHRLVAEAGAALKPGGSLWVVIGNKQGAPSLKRHLGAVFRELEDVDRKGGYHVYRAQGWLGVPRDERIDANPGPK</sequence>
<protein>
    <submittedName>
        <fullName evidence="4">Methyltransferase</fullName>
    </submittedName>
</protein>
<dbReference type="GO" id="GO:0008757">
    <property type="term" value="F:S-adenosylmethionine-dependent methyltransferase activity"/>
    <property type="evidence" value="ECO:0007669"/>
    <property type="project" value="InterPro"/>
</dbReference>
<feature type="domain" description="Methyltransferase small" evidence="3">
    <location>
        <begin position="28"/>
        <end position="195"/>
    </location>
</feature>
<name>A0AA35CP65_9FIRM</name>
<dbReference type="InterPro" id="IPR046977">
    <property type="entry name" value="RsmC/RlmG"/>
</dbReference>
<dbReference type="EMBL" id="AP025628">
    <property type="protein sequence ID" value="BDG62213.1"/>
    <property type="molecule type" value="Genomic_DNA"/>
</dbReference>
<keyword evidence="1 4" id="KW-0489">Methyltransferase</keyword>
<dbReference type="SUPFAM" id="SSF53335">
    <property type="entry name" value="S-adenosyl-L-methionine-dependent methyltransferases"/>
    <property type="match status" value="1"/>
</dbReference>
<dbReference type="Gene3D" id="3.40.50.150">
    <property type="entry name" value="Vaccinia Virus protein VP39"/>
    <property type="match status" value="1"/>
</dbReference>
<evidence type="ECO:0000313" key="5">
    <source>
        <dbReference type="Proteomes" id="UP001163687"/>
    </source>
</evidence>
<dbReference type="GO" id="GO:0032259">
    <property type="term" value="P:methylation"/>
    <property type="evidence" value="ECO:0007669"/>
    <property type="project" value="UniProtKB-KW"/>
</dbReference>
<evidence type="ECO:0000313" key="4">
    <source>
        <dbReference type="EMBL" id="BDG62213.1"/>
    </source>
</evidence>
<reference evidence="4" key="1">
    <citation type="submission" date="2022-03" db="EMBL/GenBank/DDBJ databases">
        <title>Complete genome sequence of Caldinitratiruptor microaerophilus.</title>
        <authorList>
            <person name="Mukaiyama R."/>
            <person name="Nishiyama T."/>
            <person name="Ueda K."/>
        </authorList>
    </citation>
    <scope>NUCLEOTIDE SEQUENCE</scope>
    <source>
        <strain evidence="4">JCM 16183</strain>
    </source>
</reference>
<dbReference type="CDD" id="cd02440">
    <property type="entry name" value="AdoMet_MTases"/>
    <property type="match status" value="1"/>
</dbReference>
<evidence type="ECO:0000256" key="1">
    <source>
        <dbReference type="ARBA" id="ARBA00022603"/>
    </source>
</evidence>
<dbReference type="AlphaFoldDB" id="A0AA35CP65"/>
<dbReference type="Pfam" id="PF05175">
    <property type="entry name" value="MTS"/>
    <property type="match status" value="1"/>
</dbReference>
<keyword evidence="2" id="KW-0808">Transferase</keyword>